<sequence length="158" mass="17961">MTLNSVTIHPVESRDVARWGSLRHRLWPHASPTEHEREIMEMLSEPNRYAAFIAISQEGRTVGFAEASIRRDYVNGCDTSPVLFLEGVYVAPDARRRGIAKALFKRVEHWGTLRGCEEFASDTDVANTDVQALHRALGFEETERVVFFRKRTLKSTSA</sequence>
<evidence type="ECO:0000256" key="8">
    <source>
        <dbReference type="ARBA" id="ARBA00048923"/>
    </source>
</evidence>
<gene>
    <name evidence="11" type="ORF">AB870_05350</name>
</gene>
<dbReference type="CDD" id="cd04301">
    <property type="entry name" value="NAT_SF"/>
    <property type="match status" value="1"/>
</dbReference>
<keyword evidence="6 9" id="KW-0012">Acyltransferase</keyword>
<evidence type="ECO:0000256" key="7">
    <source>
        <dbReference type="ARBA" id="ARBA00029660"/>
    </source>
</evidence>
<comment type="subunit">
    <text evidence="1 9">Homodimer.</text>
</comment>
<dbReference type="Gene3D" id="3.40.630.30">
    <property type="match status" value="1"/>
</dbReference>
<evidence type="ECO:0000256" key="1">
    <source>
        <dbReference type="ARBA" id="ARBA00011738"/>
    </source>
</evidence>
<evidence type="ECO:0000256" key="4">
    <source>
        <dbReference type="ARBA" id="ARBA00022679"/>
    </source>
</evidence>
<dbReference type="PIRSF" id="PIRSF000452">
    <property type="entry name" value="6-N-acetyltransf"/>
    <property type="match status" value="1"/>
</dbReference>
<evidence type="ECO:0000256" key="3">
    <source>
        <dbReference type="ARBA" id="ARBA00017677"/>
    </source>
</evidence>
<dbReference type="InterPro" id="IPR050832">
    <property type="entry name" value="Bact_Acetyltransf"/>
</dbReference>
<evidence type="ECO:0000256" key="6">
    <source>
        <dbReference type="ARBA" id="ARBA00023315"/>
    </source>
</evidence>
<dbReference type="NCBIfam" id="NF043067">
    <property type="entry name" value="AAC_6p_group_E"/>
    <property type="match status" value="1"/>
</dbReference>
<evidence type="ECO:0000313" key="12">
    <source>
        <dbReference type="Proteomes" id="UP000035651"/>
    </source>
</evidence>
<dbReference type="Pfam" id="PF00583">
    <property type="entry name" value="Acetyltransf_1"/>
    <property type="match status" value="1"/>
</dbReference>
<dbReference type="InterPro" id="IPR000182">
    <property type="entry name" value="GNAT_dom"/>
</dbReference>
<evidence type="ECO:0000256" key="5">
    <source>
        <dbReference type="ARBA" id="ARBA00023251"/>
    </source>
</evidence>
<dbReference type="STRING" id="656179.AB870_05350"/>
<feature type="domain" description="N-acetyltransferase" evidence="10">
    <location>
        <begin position="6"/>
        <end position="158"/>
    </location>
</feature>
<reference evidence="11" key="1">
    <citation type="submission" date="2016-06" db="EMBL/GenBank/DDBJ databases">
        <title>Complete Genome Sequence of Pandoraea faecigallinarum DSM-23572.</title>
        <authorList>
            <person name="Yong D."/>
            <person name="Ee R."/>
            <person name="Lim Y.-L."/>
            <person name="Yin W.-F."/>
            <person name="Chan K.-G."/>
        </authorList>
    </citation>
    <scope>NUCLEOTIDE SEQUENCE</scope>
    <source>
        <strain evidence="11">DSM 23572</strain>
    </source>
</reference>
<dbReference type="RefSeq" id="WP_047905603.1">
    <property type="nucleotide sequence ID" value="NZ_CP011807.3"/>
</dbReference>
<protein>
    <recommendedName>
        <fullName evidence="3 9">Aminoglycoside N(6')-acetyltransferase type 1</fullName>
        <ecNumber evidence="2 9">2.3.1.82</ecNumber>
    </recommendedName>
    <alternativeName>
        <fullName evidence="7 9">Aminoglycoside resistance protein</fullName>
    </alternativeName>
</protein>
<comment type="function">
    <text evidence="9">Catalyzes the transfer of an acetyl group from acetyl-CoA to the 6'-amino group of aminoglycoside molecules conferring resistance to antibiotics containing the purpurosamine ring.</text>
</comment>
<comment type="catalytic activity">
    <reaction evidence="8 9">
        <text>kanamycin B + acetyl-CoA = N(6')-acetylkanamycin B + CoA + H(+)</text>
        <dbReference type="Rhea" id="RHEA:16449"/>
        <dbReference type="ChEBI" id="CHEBI:15378"/>
        <dbReference type="ChEBI" id="CHEBI:57287"/>
        <dbReference type="ChEBI" id="CHEBI:57288"/>
        <dbReference type="ChEBI" id="CHEBI:58390"/>
        <dbReference type="ChEBI" id="CHEBI:58549"/>
        <dbReference type="EC" id="2.3.1.82"/>
    </reaction>
</comment>
<dbReference type="OrthoDB" id="118633at2"/>
<dbReference type="PROSITE" id="PS51186">
    <property type="entry name" value="GNAT"/>
    <property type="match status" value="1"/>
</dbReference>
<keyword evidence="4 9" id="KW-0808">Transferase</keyword>
<evidence type="ECO:0000256" key="9">
    <source>
        <dbReference type="PIRNR" id="PIRNR000452"/>
    </source>
</evidence>
<dbReference type="Proteomes" id="UP000035651">
    <property type="component" value="Chromosome"/>
</dbReference>
<name>A0A0H3WY38_9BURK</name>
<dbReference type="SUPFAM" id="SSF55729">
    <property type="entry name" value="Acyl-CoA N-acyltransferases (Nat)"/>
    <property type="match status" value="1"/>
</dbReference>
<keyword evidence="5 9" id="KW-0046">Antibiotic resistance</keyword>
<dbReference type="EMBL" id="CP011807">
    <property type="protein sequence ID" value="AKM32550.2"/>
    <property type="molecule type" value="Genomic_DNA"/>
</dbReference>
<dbReference type="GO" id="GO:0047663">
    <property type="term" value="F:aminoglycoside 6'-N-acetyltransferase activity"/>
    <property type="evidence" value="ECO:0007669"/>
    <property type="project" value="UniProtKB-EC"/>
</dbReference>
<dbReference type="PANTHER" id="PTHR43877">
    <property type="entry name" value="AMINOALKYLPHOSPHONATE N-ACETYLTRANSFERASE-RELATED-RELATED"/>
    <property type="match status" value="1"/>
</dbReference>
<keyword evidence="12" id="KW-1185">Reference proteome</keyword>
<evidence type="ECO:0000313" key="11">
    <source>
        <dbReference type="EMBL" id="AKM32550.2"/>
    </source>
</evidence>
<proteinExistence type="predicted"/>
<evidence type="ECO:0000259" key="10">
    <source>
        <dbReference type="PROSITE" id="PS51186"/>
    </source>
</evidence>
<dbReference type="GO" id="GO:0046677">
    <property type="term" value="P:response to antibiotic"/>
    <property type="evidence" value="ECO:0007669"/>
    <property type="project" value="UniProtKB-KW"/>
</dbReference>
<dbReference type="EC" id="2.3.1.82" evidence="2 9"/>
<dbReference type="InterPro" id="IPR016181">
    <property type="entry name" value="Acyl_CoA_acyltransferase"/>
</dbReference>
<dbReference type="InterPro" id="IPR024170">
    <property type="entry name" value="Aminoglycoside_N6-AcTrfrase"/>
</dbReference>
<dbReference type="AlphaFoldDB" id="A0A0H3WY38"/>
<dbReference type="KEGG" id="pfg:AB870_05350"/>
<organism evidence="11 12">
    <name type="scientific">Pandoraea faecigallinarum</name>
    <dbReference type="NCBI Taxonomy" id="656179"/>
    <lineage>
        <taxon>Bacteria</taxon>
        <taxon>Pseudomonadati</taxon>
        <taxon>Pseudomonadota</taxon>
        <taxon>Betaproteobacteria</taxon>
        <taxon>Burkholderiales</taxon>
        <taxon>Burkholderiaceae</taxon>
        <taxon>Pandoraea</taxon>
    </lineage>
</organism>
<evidence type="ECO:0000256" key="2">
    <source>
        <dbReference type="ARBA" id="ARBA00012888"/>
    </source>
</evidence>
<accession>A0A0H3WY38</accession>